<dbReference type="Proteomes" id="UP000829925">
    <property type="component" value="Chromosome"/>
</dbReference>
<feature type="region of interest" description="Disordered" evidence="1">
    <location>
        <begin position="185"/>
        <end position="231"/>
    </location>
</feature>
<organism evidence="2 3">
    <name type="scientific">Hymenobacter aerilatus</name>
    <dbReference type="NCBI Taxonomy" id="2932251"/>
    <lineage>
        <taxon>Bacteria</taxon>
        <taxon>Pseudomonadati</taxon>
        <taxon>Bacteroidota</taxon>
        <taxon>Cytophagia</taxon>
        <taxon>Cytophagales</taxon>
        <taxon>Hymenobacteraceae</taxon>
        <taxon>Hymenobacter</taxon>
    </lineage>
</organism>
<feature type="compositionally biased region" description="Basic and acidic residues" evidence="1">
    <location>
        <begin position="196"/>
        <end position="212"/>
    </location>
</feature>
<name>A0A8T9T5I4_9BACT</name>
<protein>
    <submittedName>
        <fullName evidence="2">DUF4290 domain-containing protein</fullName>
    </submittedName>
</protein>
<dbReference type="KEGG" id="haei:MUN82_09660"/>
<gene>
    <name evidence="2" type="ORF">MUN82_09660</name>
</gene>
<dbReference type="Pfam" id="PF14123">
    <property type="entry name" value="DUF4290"/>
    <property type="match status" value="1"/>
</dbReference>
<reference evidence="2 3" key="1">
    <citation type="submission" date="2022-04" db="EMBL/GenBank/DDBJ databases">
        <title>Hymenobacter sp. isolated from the air.</title>
        <authorList>
            <person name="Won M."/>
            <person name="Lee C.-M."/>
            <person name="Woen H.-Y."/>
            <person name="Kwon S.-W."/>
        </authorList>
    </citation>
    <scope>NUCLEOTIDE SEQUENCE [LARGE SCALE GENOMIC DNA]</scope>
    <source>
        <strain evidence="3">5413 J-13</strain>
    </source>
</reference>
<proteinExistence type="predicted"/>
<sequence length="231" mass="26724">MTIPVEHNLLVREYGQSTYELVQQLRTIEDRDERTRRAQQLVQLMLRLQPGLREQQDVQQKLWNHLYIMAGEELDVDAPVTMQGTLNQAKPARVPYPTKAPKLKTYGRGVELMIEQASALEDPAEREQATITIGRTMKFLYRSYNKENAKDVTILKHLKELSGGKLTLDPAQVDAQNLFEFTTNGRPVPFIVPQPRSDRNDRNDRRGVNNRRDKQRGRSKKGRQEPQQPPQ</sequence>
<keyword evidence="3" id="KW-1185">Reference proteome</keyword>
<accession>A0A8T9T5I4</accession>
<dbReference type="EMBL" id="CP095053">
    <property type="protein sequence ID" value="UOR07346.1"/>
    <property type="molecule type" value="Genomic_DNA"/>
</dbReference>
<dbReference type="InterPro" id="IPR025632">
    <property type="entry name" value="DUF4290"/>
</dbReference>
<evidence type="ECO:0000256" key="1">
    <source>
        <dbReference type="SAM" id="MobiDB-lite"/>
    </source>
</evidence>
<evidence type="ECO:0000313" key="2">
    <source>
        <dbReference type="EMBL" id="UOR07346.1"/>
    </source>
</evidence>
<dbReference type="RefSeq" id="WP_245097020.1">
    <property type="nucleotide sequence ID" value="NZ_CP095053.1"/>
</dbReference>
<dbReference type="AlphaFoldDB" id="A0A8T9T5I4"/>
<evidence type="ECO:0000313" key="3">
    <source>
        <dbReference type="Proteomes" id="UP000829925"/>
    </source>
</evidence>